<feature type="transmembrane region" description="Helical" evidence="2">
    <location>
        <begin position="27"/>
        <end position="52"/>
    </location>
</feature>
<dbReference type="KEGG" id="tet:TTHERM_00219570"/>
<evidence type="ECO:0000313" key="3">
    <source>
        <dbReference type="EMBL" id="EAS00383.2"/>
    </source>
</evidence>
<dbReference type="AlphaFoldDB" id="I7M2H2"/>
<sequence>MIYSKLDLFTSQFQFNVDNQSNKKGTLIGTIISFMVITTSLAYFIYILRLYLINQIEPSYRSQSFISNDNIEIQLNNDFVGFKFDTANIKMDESKTYLVYMAFYIERTQNSYKYIPLNVKSCTNANLLGYNCLDFSQLENQTLSFNSKENTLSQIQILTYGCLDIDLVKTTIPNNCASQAEIDALINGINAVLTYKLYTTQYNTTSQEIQPNYRTQQVYTASYQQIITQIKAQKQTTSIKDGYIIQGETSFSSPYQYFSQNSVIDRQYALQVIGSGSYNVAAVSLDEVIYEIQIQFQTLPQIFALSNSIFTLLMTLGIIGRFASQNSINKDFFMIFFKTFYQGSYFKLINLNNLFGNKIENSNIQTNIEKQQQNSQIVPEKKSQNEVSLHIEMENEILASNIFVPQFSNNMKFNLDNAKNNKIQKKNSQIQSNICDLEKVKEGNSSQKKQILEQGDENIQTPKIQEALLSQEPQYSNNIENGLLQSNQNEQIKDSHNNLQSQNILNGQQALNKEGKSQFSSLQLQKNQESKQIEKYKNSCGEKLQIIQNQNISNRLQKIIFDISLWCTKKKQSQINRQNKQVLMKVEKLIAKELNIYNLFKDIMFLKKAIFLILTQDQLAALQLVSCSQNFLDLDINKLDQNLNSLEQNLNHLELQILTQDYEKYQQQYFQQFLQRCTTSQNMSQLDERIFDTLNRSNIN</sequence>
<organism evidence="3 4">
    <name type="scientific">Tetrahymena thermophila (strain SB210)</name>
    <dbReference type="NCBI Taxonomy" id="312017"/>
    <lineage>
        <taxon>Eukaryota</taxon>
        <taxon>Sar</taxon>
        <taxon>Alveolata</taxon>
        <taxon>Ciliophora</taxon>
        <taxon>Intramacronucleata</taxon>
        <taxon>Oligohymenophorea</taxon>
        <taxon>Hymenostomatida</taxon>
        <taxon>Tetrahymenina</taxon>
        <taxon>Tetrahymenidae</taxon>
        <taxon>Tetrahymena</taxon>
    </lineage>
</organism>
<evidence type="ECO:0000256" key="1">
    <source>
        <dbReference type="SAM" id="Coils"/>
    </source>
</evidence>
<dbReference type="RefSeq" id="XP_001020628.2">
    <property type="nucleotide sequence ID" value="XM_001020628.2"/>
</dbReference>
<keyword evidence="1" id="KW-0175">Coiled coil</keyword>
<dbReference type="GeneID" id="7839474"/>
<dbReference type="Proteomes" id="UP000009168">
    <property type="component" value="Unassembled WGS sequence"/>
</dbReference>
<feature type="transmembrane region" description="Helical" evidence="2">
    <location>
        <begin position="302"/>
        <end position="323"/>
    </location>
</feature>
<keyword evidence="2" id="KW-0812">Transmembrane</keyword>
<keyword evidence="2" id="KW-0472">Membrane</keyword>
<dbReference type="InParanoid" id="I7M2H2"/>
<protein>
    <submittedName>
        <fullName evidence="3">AMP-binding enzyme family protein</fullName>
    </submittedName>
</protein>
<gene>
    <name evidence="3" type="ORF">TTHERM_00219570</name>
</gene>
<feature type="coiled-coil region" evidence="1">
    <location>
        <begin position="629"/>
        <end position="663"/>
    </location>
</feature>
<keyword evidence="2" id="KW-1133">Transmembrane helix</keyword>
<accession>I7M2H2</accession>
<evidence type="ECO:0000256" key="2">
    <source>
        <dbReference type="SAM" id="Phobius"/>
    </source>
</evidence>
<reference evidence="4" key="1">
    <citation type="journal article" date="2006" name="PLoS Biol.">
        <title>Macronuclear genome sequence of the ciliate Tetrahymena thermophila, a model eukaryote.</title>
        <authorList>
            <person name="Eisen J.A."/>
            <person name="Coyne R.S."/>
            <person name="Wu M."/>
            <person name="Wu D."/>
            <person name="Thiagarajan M."/>
            <person name="Wortman J.R."/>
            <person name="Badger J.H."/>
            <person name="Ren Q."/>
            <person name="Amedeo P."/>
            <person name="Jones K.M."/>
            <person name="Tallon L.J."/>
            <person name="Delcher A.L."/>
            <person name="Salzberg S.L."/>
            <person name="Silva J.C."/>
            <person name="Haas B.J."/>
            <person name="Majoros W.H."/>
            <person name="Farzad M."/>
            <person name="Carlton J.M."/>
            <person name="Smith R.K. Jr."/>
            <person name="Garg J."/>
            <person name="Pearlman R.E."/>
            <person name="Karrer K.M."/>
            <person name="Sun L."/>
            <person name="Manning G."/>
            <person name="Elde N.C."/>
            <person name="Turkewitz A.P."/>
            <person name="Asai D.J."/>
            <person name="Wilkes D.E."/>
            <person name="Wang Y."/>
            <person name="Cai H."/>
            <person name="Collins K."/>
            <person name="Stewart B.A."/>
            <person name="Lee S.R."/>
            <person name="Wilamowska K."/>
            <person name="Weinberg Z."/>
            <person name="Ruzzo W.L."/>
            <person name="Wloga D."/>
            <person name="Gaertig J."/>
            <person name="Frankel J."/>
            <person name="Tsao C.-C."/>
            <person name="Gorovsky M.A."/>
            <person name="Keeling P.J."/>
            <person name="Waller R.F."/>
            <person name="Patron N.J."/>
            <person name="Cherry J.M."/>
            <person name="Stover N.A."/>
            <person name="Krieger C.J."/>
            <person name="del Toro C."/>
            <person name="Ryder H.F."/>
            <person name="Williamson S.C."/>
            <person name="Barbeau R.A."/>
            <person name="Hamilton E.P."/>
            <person name="Orias E."/>
        </authorList>
    </citation>
    <scope>NUCLEOTIDE SEQUENCE [LARGE SCALE GENOMIC DNA]</scope>
    <source>
        <strain evidence="4">SB210</strain>
    </source>
</reference>
<evidence type="ECO:0000313" key="4">
    <source>
        <dbReference type="Proteomes" id="UP000009168"/>
    </source>
</evidence>
<dbReference type="EMBL" id="GG662621">
    <property type="protein sequence ID" value="EAS00383.2"/>
    <property type="molecule type" value="Genomic_DNA"/>
</dbReference>
<keyword evidence="4" id="KW-1185">Reference proteome</keyword>
<name>I7M2H2_TETTS</name>
<proteinExistence type="predicted"/>